<dbReference type="GO" id="GO:0045892">
    <property type="term" value="P:negative regulation of DNA-templated transcription"/>
    <property type="evidence" value="ECO:0007669"/>
    <property type="project" value="TreeGrafter"/>
</dbReference>
<dbReference type="PANTHER" id="PTHR16231:SF2">
    <property type="entry name" value="COMM DOMAIN-CONTAINING PROTEIN 7"/>
    <property type="match status" value="1"/>
</dbReference>
<dbReference type="AlphaFoldDB" id="A0A5A8CJQ9"/>
<dbReference type="InterPro" id="IPR017920">
    <property type="entry name" value="COMM"/>
</dbReference>
<evidence type="ECO:0000313" key="2">
    <source>
        <dbReference type="EMBL" id="KAA0153245.1"/>
    </source>
</evidence>
<gene>
    <name evidence="2" type="ORF">FNF31_06489</name>
</gene>
<accession>A0A5A8CJQ9</accession>
<feature type="domain" description="COMM" evidence="1">
    <location>
        <begin position="149"/>
        <end position="217"/>
    </location>
</feature>
<reference evidence="2 3" key="1">
    <citation type="submission" date="2019-07" db="EMBL/GenBank/DDBJ databases">
        <title>Genomes of Cafeteria roenbergensis.</title>
        <authorList>
            <person name="Fischer M.G."/>
            <person name="Hackl T."/>
            <person name="Roman M."/>
        </authorList>
    </citation>
    <scope>NUCLEOTIDE SEQUENCE [LARGE SCALE GENOMIC DNA]</scope>
    <source>
        <strain evidence="2 3">Cflag</strain>
    </source>
</reference>
<name>A0A5A8CJQ9_CAFRO</name>
<dbReference type="GO" id="GO:0033209">
    <property type="term" value="P:tumor necrosis factor-mediated signaling pathway"/>
    <property type="evidence" value="ECO:0007669"/>
    <property type="project" value="TreeGrafter"/>
</dbReference>
<evidence type="ECO:0000259" key="1">
    <source>
        <dbReference type="PROSITE" id="PS51269"/>
    </source>
</evidence>
<dbReference type="PROSITE" id="PS51269">
    <property type="entry name" value="COMM"/>
    <property type="match status" value="1"/>
</dbReference>
<evidence type="ECO:0000313" key="3">
    <source>
        <dbReference type="Proteomes" id="UP000325113"/>
    </source>
</evidence>
<dbReference type="EMBL" id="VLTM01000101">
    <property type="protein sequence ID" value="KAA0153245.1"/>
    <property type="molecule type" value="Genomic_DNA"/>
</dbReference>
<proteinExistence type="predicted"/>
<dbReference type="Proteomes" id="UP000325113">
    <property type="component" value="Unassembled WGS sequence"/>
</dbReference>
<sequence length="220" mass="22602">MYPGSAGPGLVMASAEGRDVSAFWTGDALARLQAEAEALGSLPADTAAELVGVAGRFLMVPADVDVVEQATTLAGKAGVAARAVKGGLRLLLEVLNGAIKHGCTSEDVAADLAALGAGDVAARLAAEEWEGRGQDLAHRTATSAVTTSRLVDMSWSFGVSVATDEVAPVGETFLQLRLVLATGGGGRDNVYMELTLPQFYELLAQLQRAKAIMDFLASGA</sequence>
<dbReference type="Pfam" id="PF07258">
    <property type="entry name" value="COMM_domain"/>
    <property type="match status" value="1"/>
</dbReference>
<organism evidence="2 3">
    <name type="scientific">Cafeteria roenbergensis</name>
    <name type="common">Marine flagellate</name>
    <dbReference type="NCBI Taxonomy" id="33653"/>
    <lineage>
        <taxon>Eukaryota</taxon>
        <taxon>Sar</taxon>
        <taxon>Stramenopiles</taxon>
        <taxon>Bigyra</taxon>
        <taxon>Opalozoa</taxon>
        <taxon>Bicosoecida</taxon>
        <taxon>Cafeteriaceae</taxon>
        <taxon>Cafeteria</taxon>
    </lineage>
</organism>
<comment type="caution">
    <text evidence="2">The sequence shown here is derived from an EMBL/GenBank/DDBJ whole genome shotgun (WGS) entry which is preliminary data.</text>
</comment>
<dbReference type="GO" id="GO:0051059">
    <property type="term" value="F:NF-kappaB binding"/>
    <property type="evidence" value="ECO:0007669"/>
    <property type="project" value="TreeGrafter"/>
</dbReference>
<dbReference type="InterPro" id="IPR047155">
    <property type="entry name" value="COMMD4/6/7/8"/>
</dbReference>
<dbReference type="PANTHER" id="PTHR16231">
    <property type="entry name" value="COMM DOMAIN-CONTAINING PROTEIN 4-8 FAMILY MEMBER"/>
    <property type="match status" value="1"/>
</dbReference>
<protein>
    <recommendedName>
        <fullName evidence="1">COMM domain-containing protein</fullName>
    </recommendedName>
</protein>